<protein>
    <submittedName>
        <fullName evidence="2 4">Uncharacterized protein</fullName>
    </submittedName>
</protein>
<reference evidence="4" key="1">
    <citation type="submission" date="2016-06" db="UniProtKB">
        <authorList>
            <consortium name="WormBaseParasite"/>
        </authorList>
    </citation>
    <scope>IDENTIFICATION</scope>
</reference>
<dbReference type="EMBL" id="UZAN01067585">
    <property type="protein sequence ID" value="VDP94406.1"/>
    <property type="molecule type" value="Genomic_DNA"/>
</dbReference>
<dbReference type="WBParaSite" id="ECPE_0001716501-mRNA-1">
    <property type="protein sequence ID" value="ECPE_0001716501-mRNA-1"/>
    <property type="gene ID" value="ECPE_0001716501"/>
</dbReference>
<evidence type="ECO:0000313" key="2">
    <source>
        <dbReference type="EMBL" id="VDP94406.1"/>
    </source>
</evidence>
<proteinExistence type="predicted"/>
<dbReference type="Proteomes" id="UP000272942">
    <property type="component" value="Unassembled WGS sequence"/>
</dbReference>
<keyword evidence="3" id="KW-1185">Reference proteome</keyword>
<dbReference type="AlphaFoldDB" id="A0A183BD36"/>
<feature type="region of interest" description="Disordered" evidence="1">
    <location>
        <begin position="133"/>
        <end position="157"/>
    </location>
</feature>
<organism evidence="4">
    <name type="scientific">Echinostoma caproni</name>
    <dbReference type="NCBI Taxonomy" id="27848"/>
    <lineage>
        <taxon>Eukaryota</taxon>
        <taxon>Metazoa</taxon>
        <taxon>Spiralia</taxon>
        <taxon>Lophotrochozoa</taxon>
        <taxon>Platyhelminthes</taxon>
        <taxon>Trematoda</taxon>
        <taxon>Digenea</taxon>
        <taxon>Plagiorchiida</taxon>
        <taxon>Echinostomata</taxon>
        <taxon>Echinostomatoidea</taxon>
        <taxon>Echinostomatidae</taxon>
        <taxon>Echinostoma</taxon>
    </lineage>
</organism>
<accession>A0A183BD36</accession>
<evidence type="ECO:0000313" key="4">
    <source>
        <dbReference type="WBParaSite" id="ECPE_0001716501-mRNA-1"/>
    </source>
</evidence>
<gene>
    <name evidence="2" type="ORF">ECPE_LOCUS17121</name>
</gene>
<name>A0A183BD36_9TREM</name>
<sequence>MHAPLIQRRHIGASSYFRQHPFQLMNRTAEKKTNPEPGILDASVEPEYYFKTSTGVTGGGRSAATGVAKVSPIVVIEDVMEDEEWQSCLVTETAESSPAVLGAEDVVNTPLKRMSTPIETPADLESSFLWGSKLDEGSKTSKNLLPTRVLRPRPKME</sequence>
<evidence type="ECO:0000313" key="3">
    <source>
        <dbReference type="Proteomes" id="UP000272942"/>
    </source>
</evidence>
<evidence type="ECO:0000256" key="1">
    <source>
        <dbReference type="SAM" id="MobiDB-lite"/>
    </source>
</evidence>
<reference evidence="2 3" key="2">
    <citation type="submission" date="2018-11" db="EMBL/GenBank/DDBJ databases">
        <authorList>
            <consortium name="Pathogen Informatics"/>
        </authorList>
    </citation>
    <scope>NUCLEOTIDE SEQUENCE [LARGE SCALE GENOMIC DNA]</scope>
    <source>
        <strain evidence="2 3">Egypt</strain>
    </source>
</reference>